<accession>A0AAE1B4F1</accession>
<comment type="caution">
    <text evidence="2">The sequence shown here is derived from an EMBL/GenBank/DDBJ whole genome shotgun (WGS) entry which is preliminary data.</text>
</comment>
<evidence type="ECO:0000313" key="3">
    <source>
        <dbReference type="Proteomes" id="UP001283361"/>
    </source>
</evidence>
<reference evidence="2" key="1">
    <citation type="journal article" date="2023" name="G3 (Bethesda)">
        <title>A reference genome for the long-term kleptoplast-retaining sea slug Elysia crispata morphotype clarki.</title>
        <authorList>
            <person name="Eastman K.E."/>
            <person name="Pendleton A.L."/>
            <person name="Shaikh M.A."/>
            <person name="Suttiyut T."/>
            <person name="Ogas R."/>
            <person name="Tomko P."/>
            <person name="Gavelis G."/>
            <person name="Widhalm J.R."/>
            <person name="Wisecaver J.H."/>
        </authorList>
    </citation>
    <scope>NUCLEOTIDE SEQUENCE</scope>
    <source>
        <strain evidence="2">ECLA1</strain>
    </source>
</reference>
<dbReference type="EMBL" id="JAWDGP010000593">
    <property type="protein sequence ID" value="KAK3799174.1"/>
    <property type="molecule type" value="Genomic_DNA"/>
</dbReference>
<dbReference type="AlphaFoldDB" id="A0AAE1B4F1"/>
<protein>
    <submittedName>
        <fullName evidence="2">Uncharacterized protein</fullName>
    </submittedName>
</protein>
<sequence length="72" mass="8414">MNNRSPRVSIVLWICRLRLKHFKGQADKRIENYRTVMGERTRPGNHRMKRGFPAPVFIPQQSADMGHGPELE</sequence>
<evidence type="ECO:0000256" key="1">
    <source>
        <dbReference type="SAM" id="MobiDB-lite"/>
    </source>
</evidence>
<organism evidence="2 3">
    <name type="scientific">Elysia crispata</name>
    <name type="common">lettuce slug</name>
    <dbReference type="NCBI Taxonomy" id="231223"/>
    <lineage>
        <taxon>Eukaryota</taxon>
        <taxon>Metazoa</taxon>
        <taxon>Spiralia</taxon>
        <taxon>Lophotrochozoa</taxon>
        <taxon>Mollusca</taxon>
        <taxon>Gastropoda</taxon>
        <taxon>Heterobranchia</taxon>
        <taxon>Euthyneura</taxon>
        <taxon>Panpulmonata</taxon>
        <taxon>Sacoglossa</taxon>
        <taxon>Placobranchoidea</taxon>
        <taxon>Plakobranchidae</taxon>
        <taxon>Elysia</taxon>
    </lineage>
</organism>
<name>A0AAE1B4F1_9GAST</name>
<evidence type="ECO:0000313" key="2">
    <source>
        <dbReference type="EMBL" id="KAK3799174.1"/>
    </source>
</evidence>
<keyword evidence="3" id="KW-1185">Reference proteome</keyword>
<dbReference type="Proteomes" id="UP001283361">
    <property type="component" value="Unassembled WGS sequence"/>
</dbReference>
<proteinExistence type="predicted"/>
<gene>
    <name evidence="2" type="ORF">RRG08_051448</name>
</gene>
<feature type="region of interest" description="Disordered" evidence="1">
    <location>
        <begin position="40"/>
        <end position="72"/>
    </location>
</feature>